<accession>A0A417Y5U1</accession>
<evidence type="ECO:0000256" key="1">
    <source>
        <dbReference type="ARBA" id="ARBA00000135"/>
    </source>
</evidence>
<dbReference type="InterPro" id="IPR000819">
    <property type="entry name" value="Peptidase_M17_C"/>
</dbReference>
<feature type="binding site" evidence="8">
    <location>
        <position position="291"/>
    </location>
    <ligand>
        <name>Mn(2+)</name>
        <dbReference type="ChEBI" id="CHEBI:29035"/>
        <label>2</label>
    </ligand>
</feature>
<feature type="domain" description="Cytosol aminopeptidase" evidence="9">
    <location>
        <begin position="371"/>
        <end position="378"/>
    </location>
</feature>
<evidence type="ECO:0000256" key="6">
    <source>
        <dbReference type="ARBA" id="ARBA00022801"/>
    </source>
</evidence>
<evidence type="ECO:0000313" key="10">
    <source>
        <dbReference type="EMBL" id="RHW28053.1"/>
    </source>
</evidence>
<comment type="function">
    <text evidence="7 8">Presumably involved in the processing and regular turnover of intracellular proteins. Catalyzes the removal of unsubstituted N-terminal amino acids from various peptides.</text>
</comment>
<dbReference type="PANTHER" id="PTHR11963">
    <property type="entry name" value="LEUCINE AMINOPEPTIDASE-RELATED"/>
    <property type="match status" value="1"/>
</dbReference>
<dbReference type="InterPro" id="IPR008283">
    <property type="entry name" value="Peptidase_M17_N"/>
</dbReference>
<comment type="catalytic activity">
    <reaction evidence="1 8">
        <text>Release of an N-terminal amino acid, Xaa-|-Yaa-, in which Xaa is preferably Leu, but may be other amino acids including Pro although not Arg or Lys, and Yaa may be Pro. Amino acid amides and methyl esters are also readily hydrolyzed, but rates on arylamides are exceedingly low.</text>
        <dbReference type="EC" id="3.4.11.1"/>
    </reaction>
</comment>
<comment type="caution">
    <text evidence="10">The sequence shown here is derived from an EMBL/GenBank/DDBJ whole genome shotgun (WGS) entry which is preliminary data.</text>
</comment>
<protein>
    <recommendedName>
        <fullName evidence="8">Probable cytosol aminopeptidase</fullName>
        <ecNumber evidence="8">3.4.11.1</ecNumber>
    </recommendedName>
    <alternativeName>
        <fullName evidence="8">Leucine aminopeptidase</fullName>
        <shortName evidence="8">LAP</shortName>
        <ecNumber evidence="8">3.4.11.10</ecNumber>
    </alternativeName>
    <alternativeName>
        <fullName evidence="8">Leucyl aminopeptidase</fullName>
    </alternativeName>
</protein>
<dbReference type="GO" id="GO:0030145">
    <property type="term" value="F:manganese ion binding"/>
    <property type="evidence" value="ECO:0007669"/>
    <property type="project" value="UniProtKB-UniRule"/>
</dbReference>
<keyword evidence="8" id="KW-0963">Cytoplasm</keyword>
<evidence type="ECO:0000256" key="7">
    <source>
        <dbReference type="ARBA" id="ARBA00049972"/>
    </source>
</evidence>
<dbReference type="AlphaFoldDB" id="A0A417Y5U1"/>
<dbReference type="InterPro" id="IPR043472">
    <property type="entry name" value="Macro_dom-like"/>
</dbReference>
<dbReference type="Gene3D" id="3.40.220.10">
    <property type="entry name" value="Leucine Aminopeptidase, subunit E, domain 1"/>
    <property type="match status" value="1"/>
</dbReference>
<feature type="active site" evidence="8">
    <location>
        <position position="377"/>
    </location>
</feature>
<dbReference type="InterPro" id="IPR023042">
    <property type="entry name" value="Peptidase_M17_leu_NH2_pept"/>
</dbReference>
<evidence type="ECO:0000256" key="3">
    <source>
        <dbReference type="ARBA" id="ARBA00009528"/>
    </source>
</evidence>
<dbReference type="RefSeq" id="WP_118924084.1">
    <property type="nucleotide sequence ID" value="NZ_QXGH01000011.1"/>
</dbReference>
<feature type="binding site" evidence="8">
    <location>
        <position position="375"/>
    </location>
    <ligand>
        <name>Mn(2+)</name>
        <dbReference type="ChEBI" id="CHEBI:29035"/>
        <label>1</label>
    </ligand>
</feature>
<keyword evidence="8" id="KW-0479">Metal-binding</keyword>
<dbReference type="EC" id="3.4.11.10" evidence="8"/>
<evidence type="ECO:0000313" key="11">
    <source>
        <dbReference type="Proteomes" id="UP000283644"/>
    </source>
</evidence>
<dbReference type="HAMAP" id="MF_00181">
    <property type="entry name" value="Cytosol_peptidase_M17"/>
    <property type="match status" value="1"/>
</dbReference>
<dbReference type="GO" id="GO:0070006">
    <property type="term" value="F:metalloaminopeptidase activity"/>
    <property type="evidence" value="ECO:0007669"/>
    <property type="project" value="InterPro"/>
</dbReference>
<comment type="cofactor">
    <cofactor evidence="8">
        <name>Mn(2+)</name>
        <dbReference type="ChEBI" id="CHEBI:29035"/>
    </cofactor>
    <text evidence="8">Binds 2 manganese ions per subunit.</text>
</comment>
<dbReference type="EMBL" id="QXGH01000011">
    <property type="protein sequence ID" value="RHW28053.1"/>
    <property type="molecule type" value="Genomic_DNA"/>
</dbReference>
<keyword evidence="8" id="KW-0464">Manganese</keyword>
<dbReference type="SUPFAM" id="SSF53187">
    <property type="entry name" value="Zn-dependent exopeptidases"/>
    <property type="match status" value="1"/>
</dbReference>
<evidence type="ECO:0000259" key="9">
    <source>
        <dbReference type="PROSITE" id="PS00631"/>
    </source>
</evidence>
<dbReference type="Proteomes" id="UP000283644">
    <property type="component" value="Unassembled WGS sequence"/>
</dbReference>
<keyword evidence="11" id="KW-1185">Reference proteome</keyword>
<dbReference type="SUPFAM" id="SSF52949">
    <property type="entry name" value="Macro domain-like"/>
    <property type="match status" value="1"/>
</dbReference>
<feature type="binding site" evidence="8">
    <location>
        <position position="373"/>
    </location>
    <ligand>
        <name>Mn(2+)</name>
        <dbReference type="ChEBI" id="CHEBI:29035"/>
        <label>1</label>
    </ligand>
</feature>
<dbReference type="OrthoDB" id="9809354at2"/>
<keyword evidence="6 8" id="KW-0378">Hydrolase</keyword>
<proteinExistence type="inferred from homology"/>
<feature type="binding site" evidence="8">
    <location>
        <position position="314"/>
    </location>
    <ligand>
        <name>Mn(2+)</name>
        <dbReference type="ChEBI" id="CHEBI:29035"/>
        <label>2</label>
    </ligand>
</feature>
<feature type="binding site" evidence="8">
    <location>
        <position position="296"/>
    </location>
    <ligand>
        <name>Mn(2+)</name>
        <dbReference type="ChEBI" id="CHEBI:29035"/>
        <label>1</label>
    </ligand>
</feature>
<organism evidence="10 11">
    <name type="scientific">Nocardioides immobilis</name>
    <dbReference type="NCBI Taxonomy" id="2049295"/>
    <lineage>
        <taxon>Bacteria</taxon>
        <taxon>Bacillati</taxon>
        <taxon>Actinomycetota</taxon>
        <taxon>Actinomycetes</taxon>
        <taxon>Propionibacteriales</taxon>
        <taxon>Nocardioidaceae</taxon>
        <taxon>Nocardioides</taxon>
    </lineage>
</organism>
<keyword evidence="4 8" id="KW-0031">Aminopeptidase</keyword>
<sequence length="534" mass="54987">MTDPVLPSQVSPPEFALSELLPAAIVGVDTVALPVLPGPADDETAVLLGPGAADVIDAIDVDLLAVAELRRMTGAVGEVVEVPVPVGTAANPDLRLVLLVGVGAARPVDLRRAGAALARAARDRAAVATSIPAVAPDDDAAASGDALEAFVTGTMLGAFEFHWRSTGPERQPVRQVVIATPPDLLDADQPALERAIAIGGAGWRSRMLATVPSNLKNPAWLAAQAEQIAEAAGLEVRIWDEADLAREGFGGIIGVGQASATPPRLIRLDYTPAGVSARAAKKLPHVVLVGKGITFDTGGLSIKPGPSMVSMKRDMTGGAVVLATMAALADVGCAVRVTGLVPAAENAISGTAIRPGDVIRHWGGRTTEVNNTDAEGRLVLADALAYAAAELAPTVLVDIATLTGAMKVALGQQVGGFFATDDGLAAALREAGEHAGEPVWRFPLYAGYEDRIASKIADADNSSGAPQAITAALFLQHFTGGLPWAHLDIASVGDVEKELHEWTVGPSGFGARLLLTWLGRAEPLAGIDTEEKKK</sequence>
<feature type="binding site" evidence="8">
    <location>
        <position position="375"/>
    </location>
    <ligand>
        <name>Mn(2+)</name>
        <dbReference type="ChEBI" id="CHEBI:29035"/>
        <label>2</label>
    </ligand>
</feature>
<dbReference type="Pfam" id="PF02789">
    <property type="entry name" value="Peptidase_M17_N"/>
    <property type="match status" value="1"/>
</dbReference>
<evidence type="ECO:0000256" key="2">
    <source>
        <dbReference type="ARBA" id="ARBA00000967"/>
    </source>
</evidence>
<name>A0A417Y5U1_9ACTN</name>
<evidence type="ECO:0000256" key="8">
    <source>
        <dbReference type="HAMAP-Rule" id="MF_00181"/>
    </source>
</evidence>
<comment type="catalytic activity">
    <reaction evidence="2 8">
        <text>Release of an N-terminal amino acid, preferentially leucine, but not glutamic or aspartic acids.</text>
        <dbReference type="EC" id="3.4.11.10"/>
    </reaction>
</comment>
<dbReference type="Pfam" id="PF00883">
    <property type="entry name" value="Peptidase_M17"/>
    <property type="match status" value="1"/>
</dbReference>
<dbReference type="Gene3D" id="3.40.630.10">
    <property type="entry name" value="Zn peptidases"/>
    <property type="match status" value="1"/>
</dbReference>
<gene>
    <name evidence="8" type="primary">pepA</name>
    <name evidence="10" type="ORF">D0Z08_07195</name>
</gene>
<keyword evidence="5 8" id="KW-0645">Protease</keyword>
<feature type="active site" evidence="8">
    <location>
        <position position="303"/>
    </location>
</feature>
<dbReference type="PRINTS" id="PR00481">
    <property type="entry name" value="LAMNOPPTDASE"/>
</dbReference>
<comment type="similarity">
    <text evidence="3 8">Belongs to the peptidase M17 family.</text>
</comment>
<feature type="binding site" evidence="8">
    <location>
        <position position="296"/>
    </location>
    <ligand>
        <name>Mn(2+)</name>
        <dbReference type="ChEBI" id="CHEBI:29035"/>
        <label>2</label>
    </ligand>
</feature>
<dbReference type="GO" id="GO:0006508">
    <property type="term" value="P:proteolysis"/>
    <property type="evidence" value="ECO:0007669"/>
    <property type="project" value="UniProtKB-KW"/>
</dbReference>
<reference evidence="10 11" key="1">
    <citation type="submission" date="2018-09" db="EMBL/GenBank/DDBJ databases">
        <title>Genome sequencing of Nocardioides immobilis CCTCC AB 2017083 for comparison to Nocardioides silvaticus.</title>
        <authorList>
            <person name="Li C."/>
            <person name="Wang G."/>
        </authorList>
    </citation>
    <scope>NUCLEOTIDE SEQUENCE [LARGE SCALE GENOMIC DNA]</scope>
    <source>
        <strain evidence="10 11">CCTCC AB 2017083</strain>
    </source>
</reference>
<comment type="subcellular location">
    <subcellularLocation>
        <location evidence="8">Cytoplasm</location>
    </subcellularLocation>
</comment>
<dbReference type="PANTHER" id="PTHR11963:SF23">
    <property type="entry name" value="CYTOSOL AMINOPEPTIDASE"/>
    <property type="match status" value="1"/>
</dbReference>
<dbReference type="EC" id="3.4.11.1" evidence="8"/>
<evidence type="ECO:0000256" key="4">
    <source>
        <dbReference type="ARBA" id="ARBA00022438"/>
    </source>
</evidence>
<dbReference type="InterPro" id="IPR011356">
    <property type="entry name" value="Leucine_aapep/pepB"/>
</dbReference>
<dbReference type="PROSITE" id="PS00631">
    <property type="entry name" value="CYTOSOL_AP"/>
    <property type="match status" value="1"/>
</dbReference>
<dbReference type="GO" id="GO:0005737">
    <property type="term" value="C:cytoplasm"/>
    <property type="evidence" value="ECO:0007669"/>
    <property type="project" value="UniProtKB-SubCell"/>
</dbReference>
<dbReference type="CDD" id="cd00433">
    <property type="entry name" value="Peptidase_M17"/>
    <property type="match status" value="1"/>
</dbReference>
<evidence type="ECO:0000256" key="5">
    <source>
        <dbReference type="ARBA" id="ARBA00022670"/>
    </source>
</evidence>